<dbReference type="Gene3D" id="2.160.20.70">
    <property type="match status" value="1"/>
</dbReference>
<dbReference type="EMBL" id="AXCR01000012">
    <property type="protein sequence ID" value="KJR79977.1"/>
    <property type="molecule type" value="Genomic_DNA"/>
</dbReference>
<dbReference type="OrthoDB" id="194775at2759"/>
<keyword evidence="3" id="KW-0963">Cytoplasm</keyword>
<dbReference type="PANTHER" id="PTHR15139:SF0">
    <property type="entry name" value="TUBULIN-SPECIFIC CHAPERONE C"/>
    <property type="match status" value="1"/>
</dbReference>
<accession>A0A0F2LR44</accession>
<dbReference type="GO" id="GO:0005737">
    <property type="term" value="C:cytoplasm"/>
    <property type="evidence" value="ECO:0007669"/>
    <property type="project" value="UniProtKB-SubCell"/>
</dbReference>
<feature type="compositionally biased region" description="Basic and acidic residues" evidence="5">
    <location>
        <begin position="162"/>
        <end position="172"/>
    </location>
</feature>
<evidence type="ECO:0000259" key="6">
    <source>
        <dbReference type="PROSITE" id="PS51329"/>
    </source>
</evidence>
<sequence>MSQVLNPVTHNYPFAFAGKRPIMDPKERFYRQFQFEVQGEHSTQAYLFVLTPSNCADIQTLISKLGSISIVGGERKDATDSILMRISKLSLDVADASDFIPAYDQRTQSAAIKSLTDQLNEEVARLAPAKPRFQFKRAPRTVAAPPAGSTPAAPDNRLLRGVPDKPVAKPEETADAAATEAEASDAVGTLPVIGAGTAVGTKNYNAEIGSTGGKSGSIRKPSFSSAREIAISGHTGLHIILPLSASRATAYGSLTDLHNCVVDMSVPTSSTARGGGGAAFQSLMLRDIEHSLVVAGHVSGAVHITGLKNCVLVVAARQVRIHECDGVDVYLQCGSRPIIEDCRHMRFAPLPQPYANDGSSEATNQWDQVDDFKWLRSDASPNWSVLPEAERLPDTVWTGAVTGGPGLSTADVLRAVGIAKK</sequence>
<dbReference type="InterPro" id="IPR012945">
    <property type="entry name" value="Tubulin-bd_cofactor_C_dom"/>
</dbReference>
<dbReference type="GeneID" id="27662776"/>
<feature type="domain" description="C-CAP/cofactor C-like" evidence="6">
    <location>
        <begin position="242"/>
        <end position="374"/>
    </location>
</feature>
<dbReference type="InterPro" id="IPR017901">
    <property type="entry name" value="C-CAP_CF_C-like"/>
</dbReference>
<feature type="compositionally biased region" description="Low complexity" evidence="5">
    <location>
        <begin position="143"/>
        <end position="154"/>
    </location>
</feature>
<dbReference type="Pfam" id="PF07986">
    <property type="entry name" value="TBCC"/>
    <property type="match status" value="1"/>
</dbReference>
<dbReference type="InterPro" id="IPR038397">
    <property type="entry name" value="TBCC_N_sf"/>
</dbReference>
<dbReference type="InterPro" id="IPR016098">
    <property type="entry name" value="CAP/MinC_C"/>
</dbReference>
<feature type="region of interest" description="Disordered" evidence="5">
    <location>
        <begin position="139"/>
        <end position="181"/>
    </location>
</feature>
<dbReference type="KEGG" id="ssck:SPSK_00533"/>
<evidence type="ECO:0000256" key="5">
    <source>
        <dbReference type="SAM" id="MobiDB-lite"/>
    </source>
</evidence>
<reference evidence="7 8" key="2">
    <citation type="journal article" date="2015" name="Eukaryot. Cell">
        <title>Asexual propagation of a virulent clone complex in a human and feline outbreak of sporotrichosis.</title>
        <authorList>
            <person name="Teixeira Mde M."/>
            <person name="Rodrigues A.M."/>
            <person name="Tsui C.K."/>
            <person name="de Almeida L.G."/>
            <person name="Van Diepeningen A.D."/>
            <person name="van den Ende B.G."/>
            <person name="Fernandes G.F."/>
            <person name="Kano R."/>
            <person name="Hamelin R.C."/>
            <person name="Lopes-Bezerra L.M."/>
            <person name="Vasconcelos A.T."/>
            <person name="de Hoog S."/>
            <person name="de Camargo Z.P."/>
            <person name="Felipe M.S."/>
        </authorList>
    </citation>
    <scope>NUCLEOTIDE SEQUENCE [LARGE SCALE GENOMIC DNA]</scope>
    <source>
        <strain evidence="7 8">1099-18</strain>
    </source>
</reference>
<evidence type="ECO:0000256" key="3">
    <source>
        <dbReference type="ARBA" id="ARBA00022490"/>
    </source>
</evidence>
<dbReference type="GO" id="GO:0007021">
    <property type="term" value="P:tubulin complex assembly"/>
    <property type="evidence" value="ECO:0007669"/>
    <property type="project" value="TreeGrafter"/>
</dbReference>
<comment type="subcellular location">
    <subcellularLocation>
        <location evidence="1">Cytoplasm</location>
    </subcellularLocation>
</comment>
<proteinExistence type="inferred from homology"/>
<dbReference type="InterPro" id="IPR027684">
    <property type="entry name" value="TBCC"/>
</dbReference>
<reference evidence="7 8" key="1">
    <citation type="journal article" date="2014" name="BMC Genomics">
        <title>Comparative genomics of the major fungal agents of human and animal Sporotrichosis: Sporothrix schenckii and Sporothrix brasiliensis.</title>
        <authorList>
            <person name="Teixeira M.M."/>
            <person name="de Almeida L.G."/>
            <person name="Kubitschek-Barreira P."/>
            <person name="Alves F.L."/>
            <person name="Kioshima E.S."/>
            <person name="Abadio A.K."/>
            <person name="Fernandes L."/>
            <person name="Derengowski L.S."/>
            <person name="Ferreira K.S."/>
            <person name="Souza R.C."/>
            <person name="Ruiz J.C."/>
            <person name="de Andrade N.C."/>
            <person name="Paes H.C."/>
            <person name="Nicola A.M."/>
            <person name="Albuquerque P."/>
            <person name="Gerber A.L."/>
            <person name="Martins V.P."/>
            <person name="Peconick L.D."/>
            <person name="Neto A.V."/>
            <person name="Chaucanez C.B."/>
            <person name="Silva P.A."/>
            <person name="Cunha O.L."/>
            <person name="de Oliveira F.F."/>
            <person name="dos Santos T.C."/>
            <person name="Barros A.L."/>
            <person name="Soares M.A."/>
            <person name="de Oliveira L.M."/>
            <person name="Marini M.M."/>
            <person name="Villalobos-Duno H."/>
            <person name="Cunha M.M."/>
            <person name="de Hoog S."/>
            <person name="da Silveira J.F."/>
            <person name="Henrissat B."/>
            <person name="Nino-Vega G.A."/>
            <person name="Cisalpino P.S."/>
            <person name="Mora-Montes H.M."/>
            <person name="Almeida S.R."/>
            <person name="Stajich J.E."/>
            <person name="Lopes-Bezerra L.M."/>
            <person name="Vasconcelos A.T."/>
            <person name="Felipe M.S."/>
        </authorList>
    </citation>
    <scope>NUCLEOTIDE SEQUENCE [LARGE SCALE GENOMIC DNA]</scope>
    <source>
        <strain evidence="7 8">1099-18</strain>
    </source>
</reference>
<dbReference type="AlphaFoldDB" id="A0A0F2LR44"/>
<comment type="caution">
    <text evidence="7">The sequence shown here is derived from an EMBL/GenBank/DDBJ whole genome shotgun (WGS) entry which is preliminary data.</text>
</comment>
<dbReference type="GO" id="GO:0007023">
    <property type="term" value="P:post-chaperonin tubulin folding pathway"/>
    <property type="evidence" value="ECO:0007669"/>
    <property type="project" value="InterPro"/>
</dbReference>
<evidence type="ECO:0000256" key="1">
    <source>
        <dbReference type="ARBA" id="ARBA00004496"/>
    </source>
</evidence>
<organism evidence="7 8">
    <name type="scientific">Sporothrix schenckii 1099-18</name>
    <dbReference type="NCBI Taxonomy" id="1397361"/>
    <lineage>
        <taxon>Eukaryota</taxon>
        <taxon>Fungi</taxon>
        <taxon>Dikarya</taxon>
        <taxon>Ascomycota</taxon>
        <taxon>Pezizomycotina</taxon>
        <taxon>Sordariomycetes</taxon>
        <taxon>Sordariomycetidae</taxon>
        <taxon>Ophiostomatales</taxon>
        <taxon>Ophiostomataceae</taxon>
        <taxon>Sporothrix</taxon>
    </lineage>
</organism>
<evidence type="ECO:0000313" key="7">
    <source>
        <dbReference type="EMBL" id="KJR79977.1"/>
    </source>
</evidence>
<dbReference type="RefSeq" id="XP_016582653.1">
    <property type="nucleotide sequence ID" value="XM_016727499.1"/>
</dbReference>
<dbReference type="PANTHER" id="PTHR15139">
    <property type="entry name" value="TUBULIN FOLDING COFACTOR C"/>
    <property type="match status" value="1"/>
</dbReference>
<dbReference type="PROSITE" id="PS51329">
    <property type="entry name" value="C_CAP_COFACTOR_C"/>
    <property type="match status" value="1"/>
</dbReference>
<dbReference type="VEuPathDB" id="FungiDB:SPSK_00533"/>
<evidence type="ECO:0000313" key="8">
    <source>
        <dbReference type="Proteomes" id="UP000033710"/>
    </source>
</evidence>
<gene>
    <name evidence="7" type="ORF">SPSK_00533</name>
</gene>
<comment type="similarity">
    <text evidence="2">Belongs to the TBCC family.</text>
</comment>
<keyword evidence="4" id="KW-0143">Chaperone</keyword>
<name>A0A0F2LR44_SPOSC</name>
<dbReference type="InterPro" id="IPR006599">
    <property type="entry name" value="CARP_motif"/>
</dbReference>
<dbReference type="Gene3D" id="1.20.58.1250">
    <property type="entry name" value="Tubulin Binding Cofactor C, N-terminal domain"/>
    <property type="match status" value="1"/>
</dbReference>
<dbReference type="Proteomes" id="UP000033710">
    <property type="component" value="Unassembled WGS sequence"/>
</dbReference>
<protein>
    <submittedName>
        <fullName evidence="7">Tubulin-specific chaperone c</fullName>
    </submittedName>
</protein>
<evidence type="ECO:0000256" key="4">
    <source>
        <dbReference type="ARBA" id="ARBA00023186"/>
    </source>
</evidence>
<evidence type="ECO:0000256" key="2">
    <source>
        <dbReference type="ARBA" id="ARBA00008848"/>
    </source>
</evidence>
<dbReference type="SMART" id="SM00673">
    <property type="entry name" value="CARP"/>
    <property type="match status" value="1"/>
</dbReference>